<feature type="region of interest" description="Disordered" evidence="6">
    <location>
        <begin position="20"/>
        <end position="47"/>
    </location>
</feature>
<dbReference type="InterPro" id="IPR018114">
    <property type="entry name" value="TRYPSIN_HIS"/>
</dbReference>
<dbReference type="PROSITE" id="PS00134">
    <property type="entry name" value="TRYPSIN_HIS"/>
    <property type="match status" value="1"/>
</dbReference>
<evidence type="ECO:0000256" key="5">
    <source>
        <dbReference type="ARBA" id="ARBA00076468"/>
    </source>
</evidence>
<dbReference type="EMBL" id="GBYB01010593">
    <property type="protein sequence ID" value="JAG80360.1"/>
    <property type="molecule type" value="Transcribed_RNA"/>
</dbReference>
<evidence type="ECO:0000256" key="3">
    <source>
        <dbReference type="ARBA" id="ARBA00023157"/>
    </source>
</evidence>
<dbReference type="GO" id="GO:0004252">
    <property type="term" value="F:serine-type endopeptidase activity"/>
    <property type="evidence" value="ECO:0007669"/>
    <property type="project" value="InterPro"/>
</dbReference>
<feature type="chain" id="PRO_5012610408" description="Phenoloxidase-activating factor 2" evidence="7">
    <location>
        <begin position="16"/>
        <end position="821"/>
    </location>
</feature>
<sequence>MWVIFLIGLLTQGLATQVSYGSKTSSGSSSEPKTQWSWQEPTAAASEDDVSFHPTTFTGNSNIQSGASGVAHAIHESQQSVAQVVDDILVSHRQGRNLPGYDDLYADSEVKNILQTGNDTIARSYIQDKLCSLGLMNCENLEGRRPYYSPHRDIYPQEIIYAQPVTIKPVGRPLPAIPVRKPVGYGPPKPVPVPPGFHSGPPGHTFSGPPPSFSGPLSSFPGPYPAYKKPPSFHSNKPIYEDTGLDGEYDFIPENKHDFLEKKQLIHPSAGVQQHVHHHYHHGDEKIPSVITGTSGLAGPILGPGPVAGPYGYGNGGTYGQNYNDFEGYKKAFKIKETAGNNLDNADGTSSYANKFPVYEKPKRDSFNGKGFGNAATGKVLTGGFGSNGFGNGFGSGNSGFGSHNQNSGDNGFSSSTYDDCVCVPYDQCTAIDNAGRKDDLFLPIDPRNIGKSIDAESEDVVVTDANGGMSVVRVPKGVNATEQAEQKKESQGNKSDDTKRQKRAAKAEAKSDGPTDKAAVGQSRQFGRPPVCGPHHVCCRRNQIHPGGLNRPKHGQCGVRNGQGVNGRIKTPVYVDGDSEFGEYPWQVAILKKDPSESVYVCGGTLISPRHILTAAHCVKTHSGHDLRARLGEWDVNHDVEFYPYIERDIINVFVHPDFYAGTLYNDIAILKLDHEVDFERNPHISPACLPDKFDDFTGTRCWTTGWGKDAFGDFGKYQNILKEVDVPVINNQVCENQMRRTRLGPTFNLHPGFVCAGGEDGKDACKGDGGGPMVCERHGVWQLAGVVSWGIGCGQPGVPGVYARVSHYLDWIRQITGQY</sequence>
<evidence type="ECO:0000256" key="1">
    <source>
        <dbReference type="ARBA" id="ARBA00004613"/>
    </source>
</evidence>
<dbReference type="InterPro" id="IPR001314">
    <property type="entry name" value="Peptidase_S1A"/>
</dbReference>
<reference evidence="9" key="1">
    <citation type="submission" date="2015-01" db="EMBL/GenBank/DDBJ databases">
        <title>Transcriptome Assembly of Fopius arisanus.</title>
        <authorList>
            <person name="Geib S."/>
        </authorList>
    </citation>
    <scope>NUCLEOTIDE SEQUENCE</scope>
</reference>
<dbReference type="PANTHER" id="PTHR24258:SF142">
    <property type="entry name" value="PEPTIDASE S1 DOMAIN-CONTAINING PROTEIN"/>
    <property type="match status" value="1"/>
</dbReference>
<dbReference type="GO" id="GO:0005576">
    <property type="term" value="C:extracellular region"/>
    <property type="evidence" value="ECO:0007669"/>
    <property type="project" value="UniProtKB-SubCell"/>
</dbReference>
<accession>A0A0C9Q8M3</accession>
<dbReference type="Gene3D" id="2.40.10.10">
    <property type="entry name" value="Trypsin-like serine proteases"/>
    <property type="match status" value="1"/>
</dbReference>
<dbReference type="GO" id="GO:0006508">
    <property type="term" value="P:proteolysis"/>
    <property type="evidence" value="ECO:0007669"/>
    <property type="project" value="InterPro"/>
</dbReference>
<feature type="region of interest" description="Disordered" evidence="6">
    <location>
        <begin position="473"/>
        <end position="529"/>
    </location>
</feature>
<feature type="compositionally biased region" description="Basic and acidic residues" evidence="6">
    <location>
        <begin position="485"/>
        <end position="516"/>
    </location>
</feature>
<name>A0A0C9Q8M3_9HYME</name>
<dbReference type="InterPro" id="IPR001254">
    <property type="entry name" value="Trypsin_dom"/>
</dbReference>
<proteinExistence type="predicted"/>
<keyword evidence="2" id="KW-0964">Secreted</keyword>
<evidence type="ECO:0000259" key="8">
    <source>
        <dbReference type="PROSITE" id="PS50240"/>
    </source>
</evidence>
<organism evidence="9">
    <name type="scientific">Fopius arisanus</name>
    <dbReference type="NCBI Taxonomy" id="64838"/>
    <lineage>
        <taxon>Eukaryota</taxon>
        <taxon>Metazoa</taxon>
        <taxon>Ecdysozoa</taxon>
        <taxon>Arthropoda</taxon>
        <taxon>Hexapoda</taxon>
        <taxon>Insecta</taxon>
        <taxon>Pterygota</taxon>
        <taxon>Neoptera</taxon>
        <taxon>Endopterygota</taxon>
        <taxon>Hymenoptera</taxon>
        <taxon>Apocrita</taxon>
        <taxon>Ichneumonoidea</taxon>
        <taxon>Braconidae</taxon>
        <taxon>Opiinae</taxon>
        <taxon>Fopius</taxon>
    </lineage>
</organism>
<dbReference type="SUPFAM" id="SSF50494">
    <property type="entry name" value="Trypsin-like serine proteases"/>
    <property type="match status" value="1"/>
</dbReference>
<evidence type="ECO:0000256" key="6">
    <source>
        <dbReference type="SAM" id="MobiDB-lite"/>
    </source>
</evidence>
<protein>
    <recommendedName>
        <fullName evidence="4">Phenoloxidase-activating factor 2</fullName>
    </recommendedName>
    <alternativeName>
        <fullName evidence="5">Prophenoloxidase-activating factor II</fullName>
    </alternativeName>
</protein>
<dbReference type="SMART" id="SM00020">
    <property type="entry name" value="Tryp_SPc"/>
    <property type="match status" value="1"/>
</dbReference>
<evidence type="ECO:0000256" key="7">
    <source>
        <dbReference type="SAM" id="SignalP"/>
    </source>
</evidence>
<dbReference type="InterPro" id="IPR009003">
    <property type="entry name" value="Peptidase_S1_PA"/>
</dbReference>
<dbReference type="PROSITE" id="PS50240">
    <property type="entry name" value="TRYPSIN_DOM"/>
    <property type="match status" value="1"/>
</dbReference>
<dbReference type="CDD" id="cd00190">
    <property type="entry name" value="Tryp_SPc"/>
    <property type="match status" value="1"/>
</dbReference>
<dbReference type="FunFam" id="2.40.10.10:FF:000038">
    <property type="entry name" value="Serine protease"/>
    <property type="match status" value="1"/>
</dbReference>
<dbReference type="Pfam" id="PF00089">
    <property type="entry name" value="Trypsin"/>
    <property type="match status" value="1"/>
</dbReference>
<dbReference type="PRINTS" id="PR00722">
    <property type="entry name" value="CHYMOTRYPSIN"/>
</dbReference>
<feature type="compositionally biased region" description="Low complexity" evidence="6">
    <location>
        <begin position="20"/>
        <end position="30"/>
    </location>
</feature>
<keyword evidence="3" id="KW-1015">Disulfide bond</keyword>
<dbReference type="PANTHER" id="PTHR24258">
    <property type="entry name" value="SERINE PROTEASE-RELATED"/>
    <property type="match status" value="1"/>
</dbReference>
<dbReference type="AlphaFoldDB" id="A0A0C9Q8M3"/>
<evidence type="ECO:0000313" key="9">
    <source>
        <dbReference type="EMBL" id="JAG80360.1"/>
    </source>
</evidence>
<evidence type="ECO:0000256" key="2">
    <source>
        <dbReference type="ARBA" id="ARBA00022525"/>
    </source>
</evidence>
<comment type="subcellular location">
    <subcellularLocation>
        <location evidence="1">Secreted</location>
    </subcellularLocation>
</comment>
<evidence type="ECO:0000256" key="4">
    <source>
        <dbReference type="ARBA" id="ARBA00068096"/>
    </source>
</evidence>
<feature type="signal peptide" evidence="7">
    <location>
        <begin position="1"/>
        <end position="15"/>
    </location>
</feature>
<feature type="domain" description="Peptidase S1" evidence="8">
    <location>
        <begin position="575"/>
        <end position="819"/>
    </location>
</feature>
<dbReference type="InterPro" id="IPR043504">
    <property type="entry name" value="Peptidase_S1_PA_chymotrypsin"/>
</dbReference>
<feature type="compositionally biased region" description="Polar residues" evidence="6">
    <location>
        <begin position="31"/>
        <end position="40"/>
    </location>
</feature>
<keyword evidence="7" id="KW-0732">Signal</keyword>
<gene>
    <name evidence="9" type="primary">Prss42_1</name>
    <name evidence="9" type="ORF">g.32703</name>
</gene>